<dbReference type="GO" id="GO:0070628">
    <property type="term" value="F:proteasome binding"/>
    <property type="evidence" value="ECO:0007669"/>
    <property type="project" value="InterPro"/>
</dbReference>
<evidence type="ECO:0000313" key="2">
    <source>
        <dbReference type="EMBL" id="CAF0976248.1"/>
    </source>
</evidence>
<dbReference type="Proteomes" id="UP000663860">
    <property type="component" value="Unassembled WGS sequence"/>
</dbReference>
<dbReference type="InterPro" id="IPR055455">
    <property type="entry name" value="HEAT_PSME4"/>
</dbReference>
<dbReference type="InterPro" id="IPR035309">
    <property type="entry name" value="PSME4"/>
</dbReference>
<comment type="caution">
    <text evidence="2">The sequence shown here is derived from an EMBL/GenBank/DDBJ whole genome shotgun (WGS) entry which is preliminary data.</text>
</comment>
<name>A0A814ESN8_9BILA</name>
<dbReference type="InterPro" id="IPR001810">
    <property type="entry name" value="F-box_dom"/>
</dbReference>
<feature type="domain" description="F-box" evidence="1">
    <location>
        <begin position="1"/>
        <end position="58"/>
    </location>
</feature>
<dbReference type="SUPFAM" id="SSF48371">
    <property type="entry name" value="ARM repeat"/>
    <property type="match status" value="1"/>
</dbReference>
<gene>
    <name evidence="2" type="ORF">IZO911_LOCUS16320</name>
</gene>
<dbReference type="GO" id="GO:0016504">
    <property type="term" value="F:peptidase activator activity"/>
    <property type="evidence" value="ECO:0007669"/>
    <property type="project" value="InterPro"/>
</dbReference>
<dbReference type="GO" id="GO:0010499">
    <property type="term" value="P:proteasomal ubiquitin-independent protein catabolic process"/>
    <property type="evidence" value="ECO:0007669"/>
    <property type="project" value="TreeGrafter"/>
</dbReference>
<dbReference type="GO" id="GO:0005829">
    <property type="term" value="C:cytosol"/>
    <property type="evidence" value="ECO:0007669"/>
    <property type="project" value="TreeGrafter"/>
</dbReference>
<proteinExistence type="predicted"/>
<dbReference type="Pfam" id="PF23096">
    <property type="entry name" value="HEAT_PSME4"/>
    <property type="match status" value="1"/>
</dbReference>
<accession>A0A814ESN8</accession>
<organism evidence="2 3">
    <name type="scientific">Adineta steineri</name>
    <dbReference type="NCBI Taxonomy" id="433720"/>
    <lineage>
        <taxon>Eukaryota</taxon>
        <taxon>Metazoa</taxon>
        <taxon>Spiralia</taxon>
        <taxon>Gnathifera</taxon>
        <taxon>Rotifera</taxon>
        <taxon>Eurotatoria</taxon>
        <taxon>Bdelloidea</taxon>
        <taxon>Adinetida</taxon>
        <taxon>Adinetidae</taxon>
        <taxon>Adineta</taxon>
    </lineage>
</organism>
<dbReference type="EMBL" id="CAJNOE010000146">
    <property type="protein sequence ID" value="CAF0976248.1"/>
    <property type="molecule type" value="Genomic_DNA"/>
</dbReference>
<dbReference type="GO" id="GO:0005634">
    <property type="term" value="C:nucleus"/>
    <property type="evidence" value="ECO:0007669"/>
    <property type="project" value="TreeGrafter"/>
</dbReference>
<dbReference type="InterPro" id="IPR016024">
    <property type="entry name" value="ARM-type_fold"/>
</dbReference>
<dbReference type="Pfam" id="PF16507">
    <property type="entry name" value="HEAT_PSME4_mid"/>
    <property type="match status" value="2"/>
</dbReference>
<sequence>MKFDQLPNEILIECFEYLNTFDIFYSFDQLNYRFNKLIRNILLTLNLSEENQKLFRELFYELTISSQLRNQIISLKISKTCNNFFSFFSLTDFSRLQLLTLIDLDYMIYEEKHSILLLLSNFYNDYSNDLKYETREILSNLLLSKIQIKFSINHKIIFTTSLTIKRCYFNDVYQLFKYVPMLNYLHIERFNSVRDRRNEINHISVCAFYFKQFIVYYSEVDFEIFEFLLKQTPNLEILTIDNSFVVDHLKLINLYLSILSITDLNYIYVQLCFDMLRDLLRERKAHPVWFFTPLSTHRLTEDNITDFVNCLKEYVFISIFNQDYMETAVEACHYLSILRPELIIPSIIEKHFLAIDSITEPHRFTSIITCLTHIARQIVQQTPSYSQGQIYVLPLLISVLPGIDLNDFKKTSVTLELLDIILMQITCIDCSSAVDIRTDLTEIEREVCLSTSKFEDFINEFLNRIFHIIEISSAEISDVVTTDANDNKPDIDIQPKVTSILFNIVQQCSNPIFQKIREKIMNFLSSQCLSPKVRDIASGLVRALVKGNPVETLKYLLPEICKSIENKFNNSESTLLTDYKDDIELTWYLVVFAELLRARGDVLLIYKQLITPVFHQCIQIVNKDSYRAVATAAINLLESLSCSYSIDYRLLVINSDESFDNFLPIRLWGQSVDIDKVQPQFHIPSIDEIDFVYEFVETFLYPELARLNEKGLKMSNNERLRSLTIIRSIAVGVFCFVPPIESKEVQNLMIQSMVPHYSKYQIRLSKYSTKLKCRENLRLRLFIDIGLLLDKLVENHSDDVLSIQKALGLYRLISSYYGIYKHGIYDLSKDFGSQKKLLKNKLWGERQNLRFLIIREMALKIKELETKGNYGSLNEINKEIIFKLFELSINRYSEVRRKAQDDLFCLFNRIHFSYQVIVDRIVELLTSTSEHDHDQIKICKQFATDIIIQNTNEKSICAAKTLWRSLEANEMQKIEEYNQNNIRSYNSLMETLSLLLKDSSLTWKEQEITLSFICNLHQNRVPMPLSCIETFLNCLIHDHIEIRKLAIKAIISLCRLQKPPHIYVEKSLEEILSYNGKPLPYITTDQCHPGDREDNLWLTFNDYKPPDTQIEWEETCFLDKPFHGYYTWPKIIKYSINKRARYTKDHEMPKDVTILYDRFMNKQFVRQTTQMLSLNENENEEQKKFDKDQFVMFKGLFHNFGLAFFDNFIEQLNELIHEKITEKQEGSHRVAAQIVAGMICGSKNWTLEMLNELWEKLTPLLTEVCNNLNSEVLSHWNACFFYIIINKDPRRMFRVIHFLCTLINTKSTSNTFNESARWCLIRNLDEFHWRIPSVWCEVYKHIAELLDHSSLSVRTRIAYVLALSMSHDVTLLDGQSTRQPNINVFLDTIFERLNQAIEICERSPINLISDQILETDLETQKAFNFIETDYMETAVEACHYLSILRPELIIPSIIEKHFLAIDSMTEPHRFTSIITCLTHIARQIVQQTPSYSQGQIYVLPLLISVLPGIDLNDFKKTSVTLELLDIILMQITCIDCSSAVNIRTDLTEIEREVCLSTSKFEDFINEFLNRIFHIIEISSAEISDAVTTDANDNKLDIDIQPKVTSILFNIVQQCSSPIFQKIRVKILNFLGIQCLSPKVRDIASGLVRALVKGNPMETLTYLLPEICKFIENKFNNSDSTLLTDHKDDIELTWYLVVFAELLRARGDVLLNYKQLIMSVFHQCIQVVNKDSYRAVAKAVVNLLESLSCSYLVNYRLLVINSDETFDNFLPIRLWGQYVDIDKVQPQFHIPSIDEIDFVYEFVETFLYPELARLNEKGLKMSNNERLRSLTIIQSIAEGAFCLVPPIESKEVQNLMVQSMVPYYSKYQIRLSKNSTKLKCQENLRLRLFIDIGFFLDKLVENHSDDVLSIQKALGFYRLISSYYGIYEHGIYDWSKDFNSREKLSKNKLCGERQNLRFLIIREMALKIKELETKGNYGSLNEINKEIIFKLFELSINGYSEVRRKAQEDLFCLFNHIHFSYQVIVDRIVELLKSTSEQDHDQIKV</sequence>
<dbReference type="PANTHER" id="PTHR32170:SF3">
    <property type="entry name" value="PROTEASOME ACTIVATOR COMPLEX SUBUNIT 4"/>
    <property type="match status" value="1"/>
</dbReference>
<dbReference type="PROSITE" id="PS50181">
    <property type="entry name" value="FBOX"/>
    <property type="match status" value="1"/>
</dbReference>
<evidence type="ECO:0000313" key="3">
    <source>
        <dbReference type="Proteomes" id="UP000663860"/>
    </source>
</evidence>
<protein>
    <recommendedName>
        <fullName evidence="1">F-box domain-containing protein</fullName>
    </recommendedName>
</protein>
<reference evidence="2" key="1">
    <citation type="submission" date="2021-02" db="EMBL/GenBank/DDBJ databases">
        <authorList>
            <person name="Nowell W R."/>
        </authorList>
    </citation>
    <scope>NUCLEOTIDE SEQUENCE</scope>
</reference>
<dbReference type="PANTHER" id="PTHR32170">
    <property type="entry name" value="PROTEASOME ACTIVATOR COMPLEX SUBUNIT 4"/>
    <property type="match status" value="1"/>
</dbReference>
<dbReference type="InterPro" id="IPR032430">
    <property type="entry name" value="Blm10_mid"/>
</dbReference>
<evidence type="ECO:0000259" key="1">
    <source>
        <dbReference type="PROSITE" id="PS50181"/>
    </source>
</evidence>